<sequence length="155" mass="17004">MSLLNKGASAIDKKLGATGKAKRLNPDAAEFLPFALYQHAESLQTHLQVSAILVIQHQGKQCSTDHSHLCQMMISLPTSMMWEKKNLEESVALLFHILSIADVNGISSFLTSTSVVFVLKVQDDLSPHQINRSSFQGRIYRGAHGGTGHRQIPPS</sequence>
<dbReference type="Proteomes" id="UP001172457">
    <property type="component" value="Chromosome 4"/>
</dbReference>
<name>A0AA38WHZ8_9ASTR</name>
<evidence type="ECO:0000313" key="2">
    <source>
        <dbReference type="Proteomes" id="UP001172457"/>
    </source>
</evidence>
<gene>
    <name evidence="1" type="ORF">OSB04_014699</name>
</gene>
<protein>
    <submittedName>
        <fullName evidence="1">Uncharacterized protein</fullName>
    </submittedName>
</protein>
<organism evidence="1 2">
    <name type="scientific">Centaurea solstitialis</name>
    <name type="common">yellow star-thistle</name>
    <dbReference type="NCBI Taxonomy" id="347529"/>
    <lineage>
        <taxon>Eukaryota</taxon>
        <taxon>Viridiplantae</taxon>
        <taxon>Streptophyta</taxon>
        <taxon>Embryophyta</taxon>
        <taxon>Tracheophyta</taxon>
        <taxon>Spermatophyta</taxon>
        <taxon>Magnoliopsida</taxon>
        <taxon>eudicotyledons</taxon>
        <taxon>Gunneridae</taxon>
        <taxon>Pentapetalae</taxon>
        <taxon>asterids</taxon>
        <taxon>campanulids</taxon>
        <taxon>Asterales</taxon>
        <taxon>Asteraceae</taxon>
        <taxon>Carduoideae</taxon>
        <taxon>Cardueae</taxon>
        <taxon>Centaureinae</taxon>
        <taxon>Centaurea</taxon>
    </lineage>
</organism>
<comment type="caution">
    <text evidence="1">The sequence shown here is derived from an EMBL/GenBank/DDBJ whole genome shotgun (WGS) entry which is preliminary data.</text>
</comment>
<keyword evidence="2" id="KW-1185">Reference proteome</keyword>
<dbReference type="AlphaFoldDB" id="A0AA38WHZ8"/>
<evidence type="ECO:0000313" key="1">
    <source>
        <dbReference type="EMBL" id="KAJ9550654.1"/>
    </source>
</evidence>
<dbReference type="EMBL" id="JARYMX010000004">
    <property type="protein sequence ID" value="KAJ9550654.1"/>
    <property type="molecule type" value="Genomic_DNA"/>
</dbReference>
<proteinExistence type="predicted"/>
<accession>A0AA38WHZ8</accession>
<reference evidence="1" key="1">
    <citation type="submission" date="2023-03" db="EMBL/GenBank/DDBJ databases">
        <title>Chromosome-scale reference genome and RAD-based genetic map of yellow starthistle (Centaurea solstitialis) reveal putative structural variation and QTLs associated with invader traits.</title>
        <authorList>
            <person name="Reatini B."/>
            <person name="Cang F.A."/>
            <person name="Jiang Q."/>
            <person name="Mckibben M.T.W."/>
            <person name="Barker M.S."/>
            <person name="Rieseberg L.H."/>
            <person name="Dlugosch K.M."/>
        </authorList>
    </citation>
    <scope>NUCLEOTIDE SEQUENCE</scope>
    <source>
        <strain evidence="1">CAN-66</strain>
        <tissue evidence="1">Leaf</tissue>
    </source>
</reference>